<dbReference type="Proteomes" id="UP000009374">
    <property type="component" value="Unassembled WGS sequence"/>
</dbReference>
<dbReference type="AlphaFoldDB" id="C6HZT0"/>
<accession>C6HZT0</accession>
<organism evidence="1 2">
    <name type="scientific">Leptospirillum ferrodiazotrophum</name>
    <dbReference type="NCBI Taxonomy" id="412449"/>
    <lineage>
        <taxon>Bacteria</taxon>
        <taxon>Pseudomonadati</taxon>
        <taxon>Nitrospirota</taxon>
        <taxon>Nitrospiria</taxon>
        <taxon>Nitrospirales</taxon>
        <taxon>Nitrospiraceae</taxon>
        <taxon>Leptospirillum</taxon>
    </lineage>
</organism>
<name>C6HZT0_9BACT</name>
<dbReference type="Gene3D" id="3.40.30.10">
    <property type="entry name" value="Glutaredoxin"/>
    <property type="match status" value="1"/>
</dbReference>
<dbReference type="EMBL" id="GG693884">
    <property type="protein sequence ID" value="EES51868.1"/>
    <property type="molecule type" value="Genomic_DNA"/>
</dbReference>
<evidence type="ECO:0000313" key="2">
    <source>
        <dbReference type="Proteomes" id="UP000009374"/>
    </source>
</evidence>
<sequence>MIYRWSVIGGLALFLLAGSLPGGSVLRAGAWDFSGLPALGGETPADRAAFLEKTRKETTGIPVGQGNRTLWVYFNPDCSYCHRLWNALAGVSDLTVIWIPVTFSPKTTSLARSAAILEARDPAEALQKNEETFNDAREEGGYPVTGTPSPHTEEEITRNTMLLQMWTGKIATPTLLWRNIRGGVGESVGLPADIPGTVATIASSP</sequence>
<proteinExistence type="predicted"/>
<reference evidence="1 2" key="1">
    <citation type="journal article" date="2009" name="Appl. Environ. Microbiol.">
        <title>Community genomic and proteomic analyses of chemoautotrophic iron-oxidizing "Leptospirillum rubarum" (Group II) and "Leptospirillum ferrodiazotrophum" (Group III) bacteria in acid mine drainage biofilms.</title>
        <authorList>
            <person name="Goltsman D.S."/>
            <person name="Denef V.J."/>
            <person name="Singer S.W."/>
            <person name="VerBerkmoes N.C."/>
            <person name="Lefsrud M."/>
            <person name="Mueller R.S."/>
            <person name="Dick G.J."/>
            <person name="Sun C.L."/>
            <person name="Wheeler K.E."/>
            <person name="Zemla A."/>
            <person name="Baker B.J."/>
            <person name="Hauser L."/>
            <person name="Land M."/>
            <person name="Shah M.B."/>
            <person name="Thelen M.P."/>
            <person name="Hettich R.L."/>
            <person name="Banfield J.F."/>
        </authorList>
    </citation>
    <scope>NUCLEOTIDE SEQUENCE [LARGE SCALE GENOMIC DNA]</scope>
</reference>
<dbReference type="InterPro" id="IPR036249">
    <property type="entry name" value="Thioredoxin-like_sf"/>
</dbReference>
<dbReference type="SUPFAM" id="SSF52833">
    <property type="entry name" value="Thioredoxin-like"/>
    <property type="match status" value="1"/>
</dbReference>
<gene>
    <name evidence="1" type="ORF">UBAL3_95450088</name>
</gene>
<evidence type="ECO:0000313" key="1">
    <source>
        <dbReference type="EMBL" id="EES51868.1"/>
    </source>
</evidence>
<protein>
    <submittedName>
        <fullName evidence="1">Uncharacterized protein</fullName>
    </submittedName>
</protein>
<keyword evidence="2" id="KW-1185">Reference proteome</keyword>